<reference evidence="3 4" key="1">
    <citation type="submission" date="2016-10" db="EMBL/GenBank/DDBJ databases">
        <authorList>
            <person name="de Groot N.N."/>
        </authorList>
    </citation>
    <scope>NUCLEOTIDE SEQUENCE [LARGE SCALE GENOMIC DNA]</scope>
    <source>
        <strain evidence="3 4">PYCC 4715</strain>
    </source>
</reference>
<gene>
    <name evidence="3" type="ORF">SAMEA4029009_CIC11G00000000452</name>
</gene>
<dbReference type="EMBL" id="LT635764">
    <property type="protein sequence ID" value="SGZ49524.1"/>
    <property type="molecule type" value="Genomic_DNA"/>
</dbReference>
<feature type="domain" description="Zn(2)-C6 fungal-type" evidence="2">
    <location>
        <begin position="20"/>
        <end position="53"/>
    </location>
</feature>
<dbReference type="GO" id="GO:0000981">
    <property type="term" value="F:DNA-binding transcription factor activity, RNA polymerase II-specific"/>
    <property type="evidence" value="ECO:0007669"/>
    <property type="project" value="InterPro"/>
</dbReference>
<protein>
    <submittedName>
        <fullName evidence="3">CIC11C00000000452</fullName>
    </submittedName>
</protein>
<dbReference type="Gene3D" id="4.10.240.10">
    <property type="entry name" value="Zn(2)-C6 fungal-type DNA-binding domain"/>
    <property type="match status" value="1"/>
</dbReference>
<accession>A0A1L0CZ81</accession>
<sequence length="80" mass="9273">MTRSGTPESQFATKWKVAKACARCRRLKTKCIFEDPTYDSCHRCYGLGIKCSVEEDPTAETYKRRSQQKSPPKWLPKSRN</sequence>
<name>A0A1L0CZ81_9ASCO</name>
<dbReference type="PROSITE" id="PS00463">
    <property type="entry name" value="ZN2_CY6_FUNGAL_1"/>
    <property type="match status" value="1"/>
</dbReference>
<feature type="region of interest" description="Disordered" evidence="1">
    <location>
        <begin position="57"/>
        <end position="80"/>
    </location>
</feature>
<dbReference type="SUPFAM" id="SSF57701">
    <property type="entry name" value="Zn2/Cys6 DNA-binding domain"/>
    <property type="match status" value="1"/>
</dbReference>
<evidence type="ECO:0000259" key="2">
    <source>
        <dbReference type="PROSITE" id="PS50048"/>
    </source>
</evidence>
<evidence type="ECO:0000313" key="3">
    <source>
        <dbReference type="EMBL" id="SGZ49524.1"/>
    </source>
</evidence>
<evidence type="ECO:0000256" key="1">
    <source>
        <dbReference type="SAM" id="MobiDB-lite"/>
    </source>
</evidence>
<dbReference type="Proteomes" id="UP000182259">
    <property type="component" value="Chromosome I"/>
</dbReference>
<dbReference type="AlphaFoldDB" id="A0A1L0CZ81"/>
<dbReference type="PROSITE" id="PS50048">
    <property type="entry name" value="ZN2_CY6_FUNGAL_2"/>
    <property type="match status" value="1"/>
</dbReference>
<dbReference type="InterPro" id="IPR001138">
    <property type="entry name" value="Zn2Cys6_DnaBD"/>
</dbReference>
<dbReference type="SMART" id="SM00066">
    <property type="entry name" value="GAL4"/>
    <property type="match status" value="1"/>
</dbReference>
<dbReference type="GO" id="GO:0008270">
    <property type="term" value="F:zinc ion binding"/>
    <property type="evidence" value="ECO:0007669"/>
    <property type="project" value="InterPro"/>
</dbReference>
<proteinExistence type="predicted"/>
<evidence type="ECO:0000313" key="4">
    <source>
        <dbReference type="Proteomes" id="UP000182259"/>
    </source>
</evidence>
<organism evidence="3 4">
    <name type="scientific">Sungouiella intermedia</name>
    <dbReference type="NCBI Taxonomy" id="45354"/>
    <lineage>
        <taxon>Eukaryota</taxon>
        <taxon>Fungi</taxon>
        <taxon>Dikarya</taxon>
        <taxon>Ascomycota</taxon>
        <taxon>Saccharomycotina</taxon>
        <taxon>Pichiomycetes</taxon>
        <taxon>Metschnikowiaceae</taxon>
        <taxon>Sungouiella</taxon>
    </lineage>
</organism>
<dbReference type="InterPro" id="IPR036864">
    <property type="entry name" value="Zn2-C6_fun-type_DNA-bd_sf"/>
</dbReference>
<dbReference type="Pfam" id="PF00172">
    <property type="entry name" value="Zn_clus"/>
    <property type="match status" value="1"/>
</dbReference>